<comment type="caution">
    <text evidence="1">The sequence shown here is derived from an EMBL/GenBank/DDBJ whole genome shotgun (WGS) entry which is preliminary data.</text>
</comment>
<keyword evidence="2" id="KW-1185">Reference proteome</keyword>
<reference evidence="1 2" key="1">
    <citation type="journal article" date="2011" name="Genome Biol.">
        <title>Comparative genome sequence analysis underscores mycoparasitism as the ancestral life style of Trichoderma.</title>
        <authorList>
            <person name="Kubicek C.P."/>
            <person name="Herrera-Estrella A."/>
            <person name="Seidl-Seiboth V."/>
            <person name="Martinez D.A."/>
            <person name="Druzhinina I.S."/>
            <person name="Thon M."/>
            <person name="Zeilinger S."/>
            <person name="Casas-Flores S."/>
            <person name="Horwitz B.A."/>
            <person name="Mukherjee P.K."/>
            <person name="Mukherjee M."/>
            <person name="Kredics L."/>
            <person name="Alcaraz L.D."/>
            <person name="Aerts A."/>
            <person name="Antal Z."/>
            <person name="Atanasova L."/>
            <person name="Cervantes-Badillo M.G."/>
            <person name="Challacombe J."/>
            <person name="Chertkov O."/>
            <person name="McCluskey K."/>
            <person name="Coulpier F."/>
            <person name="Deshpande N."/>
            <person name="von Doehren H."/>
            <person name="Ebbole D.J."/>
            <person name="Esquivel-Naranjo E.U."/>
            <person name="Fekete E."/>
            <person name="Flipphi M."/>
            <person name="Glaser F."/>
            <person name="Gomez-Rodriguez E.Y."/>
            <person name="Gruber S."/>
            <person name="Han C."/>
            <person name="Henrissat B."/>
            <person name="Hermosa R."/>
            <person name="Hernandez-Onate M."/>
            <person name="Karaffa L."/>
            <person name="Kosti I."/>
            <person name="Le Crom S."/>
            <person name="Lindquist E."/>
            <person name="Lucas S."/>
            <person name="Luebeck M."/>
            <person name="Luebeck P.S."/>
            <person name="Margeot A."/>
            <person name="Metz B."/>
            <person name="Misra M."/>
            <person name="Nevalainen H."/>
            <person name="Omann M."/>
            <person name="Packer N."/>
            <person name="Perrone G."/>
            <person name="Uresti-Rivera E.E."/>
            <person name="Salamov A."/>
            <person name="Schmoll M."/>
            <person name="Seiboth B."/>
            <person name="Shapiro H."/>
            <person name="Sukno S."/>
            <person name="Tamayo-Ramos J.A."/>
            <person name="Tisch D."/>
            <person name="Wiest A."/>
            <person name="Wilkinson H.H."/>
            <person name="Zhang M."/>
            <person name="Coutinho P.M."/>
            <person name="Kenerley C.M."/>
            <person name="Monte E."/>
            <person name="Baker S.E."/>
            <person name="Grigoriev I.V."/>
        </authorList>
    </citation>
    <scope>NUCLEOTIDE SEQUENCE [LARGE SCALE GENOMIC DNA]</scope>
    <source>
        <strain evidence="2">ATCC 20476 / IMI 206040</strain>
    </source>
</reference>
<dbReference type="Proteomes" id="UP000005426">
    <property type="component" value="Unassembled WGS sequence"/>
</dbReference>
<evidence type="ECO:0000313" key="2">
    <source>
        <dbReference type="Proteomes" id="UP000005426"/>
    </source>
</evidence>
<organism evidence="1 2">
    <name type="scientific">Hypocrea atroviridis (strain ATCC 20476 / IMI 206040)</name>
    <name type="common">Trichoderma atroviride</name>
    <dbReference type="NCBI Taxonomy" id="452589"/>
    <lineage>
        <taxon>Eukaryota</taxon>
        <taxon>Fungi</taxon>
        <taxon>Dikarya</taxon>
        <taxon>Ascomycota</taxon>
        <taxon>Pezizomycotina</taxon>
        <taxon>Sordariomycetes</taxon>
        <taxon>Hypocreomycetidae</taxon>
        <taxon>Hypocreales</taxon>
        <taxon>Hypocreaceae</taxon>
        <taxon>Trichoderma</taxon>
    </lineage>
</organism>
<protein>
    <submittedName>
        <fullName evidence="1">Uncharacterized protein</fullName>
    </submittedName>
</protein>
<name>G9NPH0_HYPAI</name>
<gene>
    <name evidence="1" type="ORF">TRIATDRAFT_298580</name>
</gene>
<sequence>MEEEVIERPELAELRMAIAPLVASIAVIGGRERCMTKAAFLVRAANVAHYGNYFTRHYSATPLRSAAHHLFN</sequence>
<accession>G9NPH0</accession>
<dbReference type="EMBL" id="ABDG02000020">
    <property type="protein sequence ID" value="EHK47439.1"/>
    <property type="molecule type" value="Genomic_DNA"/>
</dbReference>
<dbReference type="AlphaFoldDB" id="G9NPH0"/>
<evidence type="ECO:0000313" key="1">
    <source>
        <dbReference type="EMBL" id="EHK47439.1"/>
    </source>
</evidence>
<dbReference type="HOGENOM" id="CLU_2722553_0_0_1"/>
<proteinExistence type="predicted"/>